<reference evidence="4 5" key="1">
    <citation type="submission" date="2024-03" db="EMBL/GenBank/DDBJ databases">
        <title>Human intestinal bacterial collection.</title>
        <authorList>
            <person name="Pauvert C."/>
            <person name="Hitch T.C.A."/>
            <person name="Clavel T."/>
        </authorList>
    </citation>
    <scope>NUCLEOTIDE SEQUENCE [LARGE SCALE GENOMIC DNA]</scope>
    <source>
        <strain evidence="4 5">CLA-JM-H44</strain>
    </source>
</reference>
<evidence type="ECO:0000313" key="4">
    <source>
        <dbReference type="EMBL" id="MEQ2440568.1"/>
    </source>
</evidence>
<dbReference type="PANTHER" id="PTHR42866">
    <property type="entry name" value="3-DEOXY-MANNO-OCTULOSONATE CYTIDYLYLTRANSFERASE"/>
    <property type="match status" value="1"/>
</dbReference>
<dbReference type="CDD" id="cd02517">
    <property type="entry name" value="CMP-KDO-Synthetase"/>
    <property type="match status" value="1"/>
</dbReference>
<accession>A0ABV1DZT5</accession>
<keyword evidence="3" id="KW-0448">Lipopolysaccharide biosynthesis</keyword>
<dbReference type="RefSeq" id="WP_349219214.1">
    <property type="nucleotide sequence ID" value="NZ_JBBMFD010000009.1"/>
</dbReference>
<dbReference type="EMBL" id="JBBMFD010000009">
    <property type="protein sequence ID" value="MEQ2440568.1"/>
    <property type="molecule type" value="Genomic_DNA"/>
</dbReference>
<organism evidence="4 5">
    <name type="scientific">Solibaculum intestinale</name>
    <dbReference type="NCBI Taxonomy" id="3133165"/>
    <lineage>
        <taxon>Bacteria</taxon>
        <taxon>Bacillati</taxon>
        <taxon>Bacillota</taxon>
        <taxon>Clostridia</taxon>
        <taxon>Eubacteriales</taxon>
        <taxon>Oscillospiraceae</taxon>
        <taxon>Solibaculum</taxon>
    </lineage>
</organism>
<dbReference type="Pfam" id="PF02348">
    <property type="entry name" value="CTP_transf_3"/>
    <property type="match status" value="1"/>
</dbReference>
<keyword evidence="2 4" id="KW-0548">Nucleotidyltransferase</keyword>
<comment type="caution">
    <text evidence="4">The sequence shown here is derived from an EMBL/GenBank/DDBJ whole genome shotgun (WGS) entry which is preliminary data.</text>
</comment>
<dbReference type="PANTHER" id="PTHR42866:SF2">
    <property type="entry name" value="3-DEOXY-MANNO-OCTULOSONATE CYTIDYLYLTRANSFERASE, MITOCHONDRIAL"/>
    <property type="match status" value="1"/>
</dbReference>
<keyword evidence="1" id="KW-0808">Transferase</keyword>
<gene>
    <name evidence="4" type="ORF">WMO26_06995</name>
</gene>
<keyword evidence="5" id="KW-1185">Reference proteome</keyword>
<dbReference type="GO" id="GO:0016779">
    <property type="term" value="F:nucleotidyltransferase activity"/>
    <property type="evidence" value="ECO:0007669"/>
    <property type="project" value="UniProtKB-KW"/>
</dbReference>
<dbReference type="InterPro" id="IPR029044">
    <property type="entry name" value="Nucleotide-diphossugar_trans"/>
</dbReference>
<evidence type="ECO:0000256" key="2">
    <source>
        <dbReference type="ARBA" id="ARBA00022695"/>
    </source>
</evidence>
<dbReference type="InterPro" id="IPR003329">
    <property type="entry name" value="Cytidylyl_trans"/>
</dbReference>
<dbReference type="SUPFAM" id="SSF53448">
    <property type="entry name" value="Nucleotide-diphospho-sugar transferases"/>
    <property type="match status" value="1"/>
</dbReference>
<name>A0ABV1DZT5_9FIRM</name>
<sequence length="247" mass="28109">MHTVAIIPARYHSSRLAGKPLEDICGKPMIWWVYRQVKKAKGIDEVYVATDHERIRQACGHYGIPCKMTSPDHPTSTQRIYEVARQVKADVYVCVNGDEPLIQPDLIERVLPPSTEGFFATNLMAKIHRPSHVVDESNIKVVTDTQGNALFMSRSPIPHPKAALQFDYYKHLGVLAYSLQALAFFAQTEKGELEKIEDVNELRFIEHGKPLRMIPVEADTLSVDTKKDLEYVRSIIRDRLERGEEEA</sequence>
<dbReference type="NCBIfam" id="NF009905">
    <property type="entry name" value="PRK13368.1"/>
    <property type="match status" value="1"/>
</dbReference>
<dbReference type="NCBIfam" id="NF003952">
    <property type="entry name" value="PRK05450.1-5"/>
    <property type="match status" value="1"/>
</dbReference>
<evidence type="ECO:0000313" key="5">
    <source>
        <dbReference type="Proteomes" id="UP001489509"/>
    </source>
</evidence>
<proteinExistence type="predicted"/>
<dbReference type="Gene3D" id="3.90.550.10">
    <property type="entry name" value="Spore Coat Polysaccharide Biosynthesis Protein SpsA, Chain A"/>
    <property type="match status" value="1"/>
</dbReference>
<evidence type="ECO:0000256" key="1">
    <source>
        <dbReference type="ARBA" id="ARBA00022679"/>
    </source>
</evidence>
<dbReference type="InterPro" id="IPR004528">
    <property type="entry name" value="KdsB"/>
</dbReference>
<dbReference type="Proteomes" id="UP001489509">
    <property type="component" value="Unassembled WGS sequence"/>
</dbReference>
<protein>
    <submittedName>
        <fullName evidence="4">3-deoxy-manno-octulosonate cytidylyltransferase</fullName>
    </submittedName>
</protein>
<evidence type="ECO:0000256" key="3">
    <source>
        <dbReference type="ARBA" id="ARBA00022985"/>
    </source>
</evidence>